<keyword evidence="2" id="KW-0472">Membrane</keyword>
<dbReference type="PANTHER" id="PTHR34978:SF3">
    <property type="entry name" value="SLR0241 PROTEIN"/>
    <property type="match status" value="1"/>
</dbReference>
<name>A0A9X2DPA7_9BACI</name>
<evidence type="ECO:0000259" key="4">
    <source>
        <dbReference type="Pfam" id="PF05569"/>
    </source>
</evidence>
<comment type="caution">
    <text evidence="5">The sequence shown here is derived from an EMBL/GenBank/DDBJ whole genome shotgun (WGS) entry which is preliminary data.</text>
</comment>
<feature type="domain" description="Penicillin-binding protein transpeptidase" evidence="3">
    <location>
        <begin position="373"/>
        <end position="591"/>
    </location>
</feature>
<evidence type="ECO:0000313" key="6">
    <source>
        <dbReference type="Proteomes" id="UP001139179"/>
    </source>
</evidence>
<reference evidence="5" key="1">
    <citation type="submission" date="2022-05" db="EMBL/GenBank/DDBJ databases">
        <title>Comparative Genomics of Spacecraft Associated Microbes.</title>
        <authorList>
            <person name="Tran M.T."/>
            <person name="Wright A."/>
            <person name="Seuylemezian A."/>
            <person name="Eisen J."/>
            <person name="Coil D."/>
        </authorList>
    </citation>
    <scope>NUCLEOTIDE SEQUENCE</scope>
    <source>
        <strain evidence="5">214.1.1</strain>
    </source>
</reference>
<proteinExistence type="inferred from homology"/>
<dbReference type="PANTHER" id="PTHR34978">
    <property type="entry name" value="POSSIBLE SENSOR-TRANSDUCER PROTEIN BLAR"/>
    <property type="match status" value="1"/>
</dbReference>
<keyword evidence="6" id="KW-1185">Reference proteome</keyword>
<keyword evidence="2" id="KW-0812">Transmembrane</keyword>
<dbReference type="RefSeq" id="WP_251221760.1">
    <property type="nucleotide sequence ID" value="NZ_JAMBOL010000001.1"/>
</dbReference>
<accession>A0A9X2DPA7</accession>
<dbReference type="GO" id="GO:0008658">
    <property type="term" value="F:penicillin binding"/>
    <property type="evidence" value="ECO:0007669"/>
    <property type="project" value="InterPro"/>
</dbReference>
<gene>
    <name evidence="5" type="ORF">M3202_02400</name>
</gene>
<feature type="transmembrane region" description="Helical" evidence="2">
    <location>
        <begin position="173"/>
        <end position="193"/>
    </location>
</feature>
<dbReference type="SUPFAM" id="SSF56601">
    <property type="entry name" value="beta-lactamase/transpeptidase-like"/>
    <property type="match status" value="1"/>
</dbReference>
<protein>
    <submittedName>
        <fullName evidence="5">BlaR1 family beta-lactam sensor/signal transducer</fullName>
    </submittedName>
</protein>
<dbReference type="InterPro" id="IPR052173">
    <property type="entry name" value="Beta-lactam_resp_regulator"/>
</dbReference>
<evidence type="ECO:0000313" key="5">
    <source>
        <dbReference type="EMBL" id="MCM3712917.1"/>
    </source>
</evidence>
<keyword evidence="2" id="KW-1133">Transmembrane helix</keyword>
<organism evidence="5 6">
    <name type="scientific">Halalkalibacter oceani</name>
    <dbReference type="NCBI Taxonomy" id="1653776"/>
    <lineage>
        <taxon>Bacteria</taxon>
        <taxon>Bacillati</taxon>
        <taxon>Bacillota</taxon>
        <taxon>Bacilli</taxon>
        <taxon>Bacillales</taxon>
        <taxon>Bacillaceae</taxon>
        <taxon>Halalkalibacter</taxon>
    </lineage>
</organism>
<dbReference type="NCBIfam" id="NF000326">
    <property type="entry name" value="blaR1_generic"/>
    <property type="match status" value="1"/>
</dbReference>
<dbReference type="AlphaFoldDB" id="A0A9X2DPA7"/>
<evidence type="ECO:0000259" key="3">
    <source>
        <dbReference type="Pfam" id="PF00905"/>
    </source>
</evidence>
<dbReference type="InterPro" id="IPR001460">
    <property type="entry name" value="PCN-bd_Tpept"/>
</dbReference>
<dbReference type="Proteomes" id="UP001139179">
    <property type="component" value="Unassembled WGS sequence"/>
</dbReference>
<dbReference type="Pfam" id="PF00905">
    <property type="entry name" value="Transpeptidase"/>
    <property type="match status" value="1"/>
</dbReference>
<dbReference type="CDD" id="cd07341">
    <property type="entry name" value="M56_BlaR1_MecR1_like"/>
    <property type="match status" value="1"/>
</dbReference>
<dbReference type="EMBL" id="JAMBOL010000001">
    <property type="protein sequence ID" value="MCM3712917.1"/>
    <property type="molecule type" value="Genomic_DNA"/>
</dbReference>
<dbReference type="Pfam" id="PF05569">
    <property type="entry name" value="Peptidase_M56"/>
    <property type="match status" value="1"/>
</dbReference>
<dbReference type="InterPro" id="IPR012338">
    <property type="entry name" value="Beta-lactam/transpept-like"/>
</dbReference>
<feature type="transmembrane region" description="Helical" evidence="2">
    <location>
        <begin position="38"/>
        <end position="60"/>
    </location>
</feature>
<evidence type="ECO:0000256" key="2">
    <source>
        <dbReference type="SAM" id="Phobius"/>
    </source>
</evidence>
<evidence type="ECO:0000256" key="1">
    <source>
        <dbReference type="ARBA" id="ARBA00011075"/>
    </source>
</evidence>
<feature type="transmembrane region" description="Helical" evidence="2">
    <location>
        <begin position="116"/>
        <end position="135"/>
    </location>
</feature>
<feature type="transmembrane region" description="Helical" evidence="2">
    <location>
        <begin position="326"/>
        <end position="347"/>
    </location>
</feature>
<dbReference type="InterPro" id="IPR008756">
    <property type="entry name" value="Peptidase_M56"/>
</dbReference>
<sequence>MEHSFFTLFLISNLLISLLLAVVICLKKLVKHHVTVNTLYRISVVSFLLLLAPFFPVHLLKINSFADWVSRYRAFNPGSAGGQAATTQTEGEWQNGNWLQDFSVTVEQSSFSQVDFVLLLIWIAGMTVMLLLTLYSNRRMFSIKKSLQAVDDPQLSNLLDHCQQKIGFHKKVVLGHSALITSPITFGLIRPYIVLPRDSSLLTKDELRYILLHELFHSKRKDMLINYLICLFRTMYWFNPFVSYFLKEMKTEMEISCDYAVLKQGDEEAHLHYAEVILKFASLSQRTSPLAVASEISSSYKEVKRRIVTIVDFKQESRQLKRKSSLVFTAITALVLLSTPTLSVFAVNADQYDFSGEQAVYKDYSRFFANVSGGAVLFDAATGQYTVYNRDVSTTRYAPASTYKIFSALLALEAGLITRNDSDMAWDGTPYQYDEWNRDHNLFTAMASSASWYFQRLDEQLGRESLQRSFEQLHYGNAELSSSLENYWADSSLTISPVEQIEMLRKLYENQPGFAQEHIETVKDAILLEQSGDARLYGKTGTLSFDGEDISGWFIGFVETNEAPQFFAVHIEGETEAGGRSATEIALSILEQEGIYKSVEQ</sequence>
<dbReference type="Gene3D" id="3.40.710.10">
    <property type="entry name" value="DD-peptidase/beta-lactamase superfamily"/>
    <property type="match status" value="1"/>
</dbReference>
<feature type="transmembrane region" description="Helical" evidence="2">
    <location>
        <begin position="224"/>
        <end position="246"/>
    </location>
</feature>
<comment type="similarity">
    <text evidence="1">Belongs to the peptidase M56 family.</text>
</comment>
<feature type="transmembrane region" description="Helical" evidence="2">
    <location>
        <begin position="6"/>
        <end position="26"/>
    </location>
</feature>
<feature type="domain" description="Peptidase M56" evidence="4">
    <location>
        <begin position="12"/>
        <end position="310"/>
    </location>
</feature>